<accession>A0AAV0XC01</accession>
<evidence type="ECO:0000313" key="2">
    <source>
        <dbReference type="Proteomes" id="UP001160148"/>
    </source>
</evidence>
<dbReference type="Proteomes" id="UP001160148">
    <property type="component" value="Unassembled WGS sequence"/>
</dbReference>
<organism evidence="1 2">
    <name type="scientific">Macrosiphum euphorbiae</name>
    <name type="common">potato aphid</name>
    <dbReference type="NCBI Taxonomy" id="13131"/>
    <lineage>
        <taxon>Eukaryota</taxon>
        <taxon>Metazoa</taxon>
        <taxon>Ecdysozoa</taxon>
        <taxon>Arthropoda</taxon>
        <taxon>Hexapoda</taxon>
        <taxon>Insecta</taxon>
        <taxon>Pterygota</taxon>
        <taxon>Neoptera</taxon>
        <taxon>Paraneoptera</taxon>
        <taxon>Hemiptera</taxon>
        <taxon>Sternorrhyncha</taxon>
        <taxon>Aphidomorpha</taxon>
        <taxon>Aphidoidea</taxon>
        <taxon>Aphididae</taxon>
        <taxon>Macrosiphini</taxon>
        <taxon>Macrosiphum</taxon>
    </lineage>
</organism>
<reference evidence="1 2" key="1">
    <citation type="submission" date="2023-01" db="EMBL/GenBank/DDBJ databases">
        <authorList>
            <person name="Whitehead M."/>
        </authorList>
    </citation>
    <scope>NUCLEOTIDE SEQUENCE [LARGE SCALE GENOMIC DNA]</scope>
</reference>
<proteinExistence type="predicted"/>
<dbReference type="EMBL" id="CARXXK010000004">
    <property type="protein sequence ID" value="CAI6365656.1"/>
    <property type="molecule type" value="Genomic_DNA"/>
</dbReference>
<comment type="caution">
    <text evidence="1">The sequence shown here is derived from an EMBL/GenBank/DDBJ whole genome shotgun (WGS) entry which is preliminary data.</text>
</comment>
<keyword evidence="2" id="KW-1185">Reference proteome</keyword>
<gene>
    <name evidence="1" type="ORF">MEUPH1_LOCUS20344</name>
</gene>
<sequence length="132" mass="15240">MKLGRLGAATPLQSAPWRVRHSIYADSGRLPHQDTIGSTIWYCRIDDTMNLCRRLMRGWTSENNESGPFCVQWYQDRIRTRALVADATAVAVRHYFRYDRLRTSRTNSARGHGVDVHYHYTFPKSGSLIIVL</sequence>
<protein>
    <submittedName>
        <fullName evidence="1">Uncharacterized protein</fullName>
    </submittedName>
</protein>
<evidence type="ECO:0000313" key="1">
    <source>
        <dbReference type="EMBL" id="CAI6365656.1"/>
    </source>
</evidence>
<name>A0AAV0XC01_9HEMI</name>
<dbReference type="AlphaFoldDB" id="A0AAV0XC01"/>